<protein>
    <submittedName>
        <fullName evidence="9">Outer membrane protein TolC</fullName>
    </submittedName>
</protein>
<keyword evidence="7" id="KW-0998">Cell outer membrane</keyword>
<comment type="caution">
    <text evidence="9">The sequence shown here is derived from an EMBL/GenBank/DDBJ whole genome shotgun (WGS) entry which is preliminary data.</text>
</comment>
<evidence type="ECO:0000313" key="10">
    <source>
        <dbReference type="Proteomes" id="UP001244552"/>
    </source>
</evidence>
<evidence type="ECO:0000256" key="3">
    <source>
        <dbReference type="ARBA" id="ARBA00022448"/>
    </source>
</evidence>
<keyword evidence="4" id="KW-1134">Transmembrane beta strand</keyword>
<evidence type="ECO:0000256" key="1">
    <source>
        <dbReference type="ARBA" id="ARBA00004442"/>
    </source>
</evidence>
<evidence type="ECO:0000256" key="6">
    <source>
        <dbReference type="ARBA" id="ARBA00023136"/>
    </source>
</evidence>
<dbReference type="EMBL" id="JAUSVU010000023">
    <property type="protein sequence ID" value="MDQ0536073.1"/>
    <property type="molecule type" value="Genomic_DNA"/>
</dbReference>
<dbReference type="InterPro" id="IPR003423">
    <property type="entry name" value="OMP_efflux"/>
</dbReference>
<accession>A0ABU0MSA1</accession>
<organism evidence="9 10">
    <name type="scientific">Azospirillum picis</name>
    <dbReference type="NCBI Taxonomy" id="488438"/>
    <lineage>
        <taxon>Bacteria</taxon>
        <taxon>Pseudomonadati</taxon>
        <taxon>Pseudomonadota</taxon>
        <taxon>Alphaproteobacteria</taxon>
        <taxon>Rhodospirillales</taxon>
        <taxon>Azospirillaceae</taxon>
        <taxon>Azospirillum</taxon>
    </lineage>
</organism>
<dbReference type="SUPFAM" id="SSF56954">
    <property type="entry name" value="Outer membrane efflux proteins (OEP)"/>
    <property type="match status" value="1"/>
</dbReference>
<keyword evidence="10" id="KW-1185">Reference proteome</keyword>
<comment type="subcellular location">
    <subcellularLocation>
        <location evidence="1">Cell outer membrane</location>
    </subcellularLocation>
</comment>
<dbReference type="Gene3D" id="1.20.1600.10">
    <property type="entry name" value="Outer membrane efflux proteins (OEP)"/>
    <property type="match status" value="1"/>
</dbReference>
<proteinExistence type="inferred from homology"/>
<evidence type="ECO:0000313" key="9">
    <source>
        <dbReference type="EMBL" id="MDQ0536073.1"/>
    </source>
</evidence>
<reference evidence="9 10" key="1">
    <citation type="submission" date="2023-07" db="EMBL/GenBank/DDBJ databases">
        <title>Genomic Encyclopedia of Type Strains, Phase IV (KMG-IV): sequencing the most valuable type-strain genomes for metagenomic binning, comparative biology and taxonomic classification.</title>
        <authorList>
            <person name="Goeker M."/>
        </authorList>
    </citation>
    <scope>NUCLEOTIDE SEQUENCE [LARGE SCALE GENOMIC DNA]</scope>
    <source>
        <strain evidence="9 10">DSM 19922</strain>
    </source>
</reference>
<gene>
    <name evidence="9" type="ORF">QO018_004964</name>
</gene>
<sequence length="620" mass="67234">MSERKSQIVQDKALMFSAIEPVDKPIGLYDAMARAIKYNLDRRVELLNEVVTNSQLDLAHYDMLPKLAASAGFTGRSNELASSSLSYERRVQSLEPSISTEKQTETAQLQLSWNVLDFGVSYIRAKQMADRSLIAQEQRRKVVQNIIQDVRYAYWRAVIAERLLSRLEALTKRTEAALADARRSESRQIRAPLEDLQYQRALLATLERLKELRRDLVASKVQLGALMNLPPGADFRLAIPQGAQDAAIPKIPAAPEELQDVALLNRPELLQASYQSRISAAETKRIYLEMLPGINLGVGGNYDSNKYAVHNAWASYGVNVTWNLLTLASTPARLDVVEADQKLLEMKRAALSMAVLAQVDVGVLRYEQAIDEYKTAQEQAVVDSRIFDQLRAAGRAEQVGELAVIQAEAEDVFATLRRDVAYASLQNAYGAILVAVGADPMPDAVADHRLPTLAAAIGSTQTAWLDGSALRRVLSSLKTPQQPQSAEAAPAASPVAAAAPASPTLSPALPRASTASGPSQPVAGTMGPQASAKGGYQVSLGTYASEGLARESWNSIPGRSRALLSSPDPVLVSTARRTDGKPFMLLRTAAFPTSVAAESFCDMVRQTHKDCAITALTDKG</sequence>
<keyword evidence="6" id="KW-0472">Membrane</keyword>
<evidence type="ECO:0000256" key="5">
    <source>
        <dbReference type="ARBA" id="ARBA00022692"/>
    </source>
</evidence>
<dbReference type="RefSeq" id="WP_209983956.1">
    <property type="nucleotide sequence ID" value="NZ_JAGINO010000013.1"/>
</dbReference>
<dbReference type="PANTHER" id="PTHR30026">
    <property type="entry name" value="OUTER MEMBRANE PROTEIN TOLC"/>
    <property type="match status" value="1"/>
</dbReference>
<evidence type="ECO:0000256" key="4">
    <source>
        <dbReference type="ARBA" id="ARBA00022452"/>
    </source>
</evidence>
<comment type="similarity">
    <text evidence="2">Belongs to the outer membrane factor (OMF) (TC 1.B.17) family.</text>
</comment>
<dbReference type="PANTHER" id="PTHR30026:SF20">
    <property type="entry name" value="OUTER MEMBRANE PROTEIN TOLC"/>
    <property type="match status" value="1"/>
</dbReference>
<evidence type="ECO:0000256" key="7">
    <source>
        <dbReference type="ARBA" id="ARBA00023237"/>
    </source>
</evidence>
<feature type="compositionally biased region" description="Low complexity" evidence="8">
    <location>
        <begin position="480"/>
        <end position="513"/>
    </location>
</feature>
<keyword evidence="3" id="KW-0813">Transport</keyword>
<dbReference type="Pfam" id="PF02321">
    <property type="entry name" value="OEP"/>
    <property type="match status" value="1"/>
</dbReference>
<feature type="region of interest" description="Disordered" evidence="8">
    <location>
        <begin position="476"/>
        <end position="532"/>
    </location>
</feature>
<evidence type="ECO:0000256" key="8">
    <source>
        <dbReference type="SAM" id="MobiDB-lite"/>
    </source>
</evidence>
<dbReference type="Proteomes" id="UP001244552">
    <property type="component" value="Unassembled WGS sequence"/>
</dbReference>
<keyword evidence="5" id="KW-0812">Transmembrane</keyword>
<dbReference type="InterPro" id="IPR051906">
    <property type="entry name" value="TolC-like"/>
</dbReference>
<evidence type="ECO:0000256" key="2">
    <source>
        <dbReference type="ARBA" id="ARBA00007613"/>
    </source>
</evidence>
<name>A0ABU0MSA1_9PROT</name>